<dbReference type="OrthoDB" id="7827681at2759"/>
<dbReference type="GO" id="GO:0005741">
    <property type="term" value="C:mitochondrial outer membrane"/>
    <property type="evidence" value="ECO:0007669"/>
    <property type="project" value="UniProtKB-SubCell"/>
</dbReference>
<dbReference type="GO" id="GO:0046930">
    <property type="term" value="C:pore complex"/>
    <property type="evidence" value="ECO:0007669"/>
    <property type="project" value="UniProtKB-KW"/>
</dbReference>
<keyword evidence="8" id="KW-0626">Porin</keyword>
<evidence type="ECO:0000256" key="10">
    <source>
        <dbReference type="ARBA" id="ARBA00023136"/>
    </source>
</evidence>
<evidence type="ECO:0000256" key="9">
    <source>
        <dbReference type="ARBA" id="ARBA00023128"/>
    </source>
</evidence>
<evidence type="ECO:0000256" key="3">
    <source>
        <dbReference type="ARBA" id="ARBA00022448"/>
    </source>
</evidence>
<dbReference type="Pfam" id="PF01459">
    <property type="entry name" value="Porin_3"/>
    <property type="match status" value="1"/>
</dbReference>
<organism evidence="11">
    <name type="scientific">Parasteatoda tepidariorum</name>
    <name type="common">Common house spider</name>
    <name type="synonym">Achaearanea tepidariorum</name>
    <dbReference type="NCBI Taxonomy" id="114398"/>
    <lineage>
        <taxon>Eukaryota</taxon>
        <taxon>Metazoa</taxon>
        <taxon>Ecdysozoa</taxon>
        <taxon>Arthropoda</taxon>
        <taxon>Chelicerata</taxon>
        <taxon>Arachnida</taxon>
        <taxon>Araneae</taxon>
        <taxon>Araneomorphae</taxon>
        <taxon>Entelegynae</taxon>
        <taxon>Araneoidea</taxon>
        <taxon>Theridiidae</taxon>
        <taxon>Parasteatoda</taxon>
    </lineage>
</organism>
<dbReference type="GO" id="GO:0008308">
    <property type="term" value="F:voltage-gated monoatomic anion channel activity"/>
    <property type="evidence" value="ECO:0007669"/>
    <property type="project" value="InterPro"/>
</dbReference>
<dbReference type="Gene3D" id="2.40.160.10">
    <property type="entry name" value="Porin"/>
    <property type="match status" value="1"/>
</dbReference>
<evidence type="ECO:0000256" key="5">
    <source>
        <dbReference type="ARBA" id="ARBA00022692"/>
    </source>
</evidence>
<evidence type="ECO:0000256" key="2">
    <source>
        <dbReference type="ARBA" id="ARBA00007780"/>
    </source>
</evidence>
<evidence type="ECO:0000313" key="11">
    <source>
        <dbReference type="EMBL" id="LAA01785.1"/>
    </source>
</evidence>
<evidence type="ECO:0000256" key="7">
    <source>
        <dbReference type="ARBA" id="ARBA00023065"/>
    </source>
</evidence>
<sequence length="282" mass="30313">MAPPSFSDLGKQARDVFNKNYNYSFVKLDCKTKTSGGMDFSVSGSSNIETGKVVSSLESKYKVPEYGLTLREKWSTDNVLLTEISVEDKPIKGCKLSVDGSLVPLTGKKSATVKSAAKLENLNLNVDLDVDMKTPVWHVAAVMGLRGWLVGGQASVNACKGNILRNTFAVGYATDDFVLHTNVNDGQEFGGSVYQKVNENLETGVQLAWSSGNNATSFGLGCVYSIDKDTSLRAKVNNSSQIGLGLSHRLRQGIQLTLSAMVDGRSFNQGGHKLGLGLDFEA</sequence>
<keyword evidence="5" id="KW-0812">Transmembrane</keyword>
<keyword evidence="9" id="KW-0496">Mitochondrion</keyword>
<reference evidence="11" key="1">
    <citation type="journal article" date="2016" name="Mol. Ecol. Resour.">
        <title>Evaluation of the impact of RNA preservation methods of spiders for de novo transcriptome assembly.</title>
        <authorList>
            <person name="Kono N."/>
            <person name="Nakamura H."/>
            <person name="Ito Y."/>
            <person name="Tomita M."/>
            <person name="Arakawa K."/>
        </authorList>
    </citation>
    <scope>NUCLEOTIDE SEQUENCE</scope>
    <source>
        <tissue evidence="11">Whole body</tissue>
    </source>
</reference>
<keyword evidence="6" id="KW-1000">Mitochondrion outer membrane</keyword>
<name>A0A2L2Y3S5_PARTP</name>
<dbReference type="InterPro" id="IPR001925">
    <property type="entry name" value="Porin_Euk"/>
</dbReference>
<proteinExistence type="evidence at transcript level"/>
<protein>
    <submittedName>
        <fullName evidence="11">Voltage-dependent anion-selective channel protein 2</fullName>
    </submittedName>
</protein>
<keyword evidence="4" id="KW-1134">Transmembrane beta strand</keyword>
<dbReference type="FunFam" id="2.40.160.10:FF:000001">
    <property type="entry name" value="Voltage-dependent anion-selective channel protein 2"/>
    <property type="match status" value="1"/>
</dbReference>
<evidence type="ECO:0000256" key="8">
    <source>
        <dbReference type="ARBA" id="ARBA00023114"/>
    </source>
</evidence>
<comment type="similarity">
    <text evidence="2">Belongs to the eukaryotic mitochondrial porin family.</text>
</comment>
<evidence type="ECO:0000256" key="1">
    <source>
        <dbReference type="ARBA" id="ARBA00004294"/>
    </source>
</evidence>
<dbReference type="PRINTS" id="PR00185">
    <property type="entry name" value="EUKARYTPORIN"/>
</dbReference>
<dbReference type="PANTHER" id="PTHR11743">
    <property type="entry name" value="VOLTAGE-DEPENDENT ANION-SELECTIVE CHANNEL"/>
    <property type="match status" value="1"/>
</dbReference>
<dbReference type="GO" id="GO:0015288">
    <property type="term" value="F:porin activity"/>
    <property type="evidence" value="ECO:0007669"/>
    <property type="project" value="UniProtKB-KW"/>
</dbReference>
<evidence type="ECO:0000256" key="6">
    <source>
        <dbReference type="ARBA" id="ARBA00022787"/>
    </source>
</evidence>
<dbReference type="AlphaFoldDB" id="A0A2L2Y3S5"/>
<dbReference type="EMBL" id="IAAA01007852">
    <property type="protein sequence ID" value="LAA01785.1"/>
    <property type="molecule type" value="mRNA"/>
</dbReference>
<accession>A0A2L2Y3S5</accession>
<evidence type="ECO:0000256" key="4">
    <source>
        <dbReference type="ARBA" id="ARBA00022452"/>
    </source>
</evidence>
<dbReference type="EMBL" id="IAAA01007851">
    <property type="protein sequence ID" value="LAA01782.1"/>
    <property type="molecule type" value="mRNA"/>
</dbReference>
<keyword evidence="10" id="KW-0472">Membrane</keyword>
<dbReference type="InterPro" id="IPR027246">
    <property type="entry name" value="Porin_Euk/Tom40"/>
</dbReference>
<comment type="subcellular location">
    <subcellularLocation>
        <location evidence="1">Mitochondrion outer membrane</location>
    </subcellularLocation>
</comment>
<keyword evidence="3" id="KW-0813">Transport</keyword>
<dbReference type="CDD" id="cd07306">
    <property type="entry name" value="Porin3_VDAC"/>
    <property type="match status" value="1"/>
</dbReference>
<dbReference type="PANTHER" id="PTHR11743:SF70">
    <property type="entry name" value="GH26960P-RELATED"/>
    <property type="match status" value="1"/>
</dbReference>
<keyword evidence="7" id="KW-0406">Ion transport</keyword>
<dbReference type="InterPro" id="IPR023614">
    <property type="entry name" value="Porin_dom_sf"/>
</dbReference>